<protein>
    <submittedName>
        <fullName evidence="2">Nitrous oxide reductase maturation protein, outer-membrane lipoprotein NosL</fullName>
    </submittedName>
</protein>
<dbReference type="EMBL" id="ANHY01000031">
    <property type="protein sequence ID" value="EKV26378.1"/>
    <property type="molecule type" value="Genomic_DNA"/>
</dbReference>
<name>K9H6Y7_9PROT</name>
<evidence type="ECO:0000313" key="2">
    <source>
        <dbReference type="EMBL" id="EKV26378.1"/>
    </source>
</evidence>
<dbReference type="PANTHER" id="PTHR41247">
    <property type="entry name" value="HTH-TYPE TRANSCRIPTIONAL REPRESSOR YCNK"/>
    <property type="match status" value="1"/>
</dbReference>
<feature type="chain" id="PRO_5003929906" evidence="1">
    <location>
        <begin position="22"/>
        <end position="183"/>
    </location>
</feature>
<dbReference type="Pfam" id="PF05573">
    <property type="entry name" value="NosL"/>
    <property type="match status" value="1"/>
</dbReference>
<reference evidence="2 3" key="1">
    <citation type="journal article" date="2013" name="Genome Announc.">
        <title>Draft Genome Sequence of an Alphaproteobacterium, Caenispirillum salinarum AK4(T), Isolated from a Solar Saltern.</title>
        <authorList>
            <person name="Khatri I."/>
            <person name="Singh A."/>
            <person name="Korpole S."/>
            <person name="Pinnaka A.K."/>
            <person name="Subramanian S."/>
        </authorList>
    </citation>
    <scope>NUCLEOTIDE SEQUENCE [LARGE SCALE GENOMIC DNA]</scope>
    <source>
        <strain evidence="2 3">AK4</strain>
    </source>
</reference>
<gene>
    <name evidence="2" type="ORF">C882_2813</name>
</gene>
<dbReference type="PROSITE" id="PS51257">
    <property type="entry name" value="PROKAR_LIPOPROTEIN"/>
    <property type="match status" value="1"/>
</dbReference>
<keyword evidence="1" id="KW-0732">Signal</keyword>
<proteinExistence type="predicted"/>
<keyword evidence="2" id="KW-0449">Lipoprotein</keyword>
<dbReference type="Gene3D" id="3.30.70.2050">
    <property type="match status" value="1"/>
</dbReference>
<dbReference type="SUPFAM" id="SSF160387">
    <property type="entry name" value="NosL/MerB-like"/>
    <property type="match status" value="1"/>
</dbReference>
<dbReference type="InterPro" id="IPR008719">
    <property type="entry name" value="N2O_reductase_NosL"/>
</dbReference>
<dbReference type="eggNOG" id="COG4314">
    <property type="taxonomic scope" value="Bacteria"/>
</dbReference>
<dbReference type="STRING" id="1238182.C882_2813"/>
<dbReference type="OrthoDB" id="7354657at2"/>
<sequence>MRRWIAIPLLALALTACDDGATTAEAPPPVEPTREAITHFGRMILVDHDGPRGQIHLENGEVLWFPAVRDVKAFTLLPEESKDVAAMYVSDMATAQSWEEPDTWMPARDAFYVIGSDARGGMGMPEPVPFSDRSAADAFANERGGDVVMWDDIPDDYILSSPEEGTDMDMGMHMNMDRGEGHQ</sequence>
<accession>K9H6Y7</accession>
<dbReference type="AlphaFoldDB" id="K9H6Y7"/>
<evidence type="ECO:0000313" key="3">
    <source>
        <dbReference type="Proteomes" id="UP000009881"/>
    </source>
</evidence>
<organism evidence="2 3">
    <name type="scientific">Caenispirillum salinarum AK4</name>
    <dbReference type="NCBI Taxonomy" id="1238182"/>
    <lineage>
        <taxon>Bacteria</taxon>
        <taxon>Pseudomonadati</taxon>
        <taxon>Pseudomonadota</taxon>
        <taxon>Alphaproteobacteria</taxon>
        <taxon>Rhodospirillales</taxon>
        <taxon>Novispirillaceae</taxon>
        <taxon>Caenispirillum</taxon>
    </lineage>
</organism>
<dbReference type="Proteomes" id="UP000009881">
    <property type="component" value="Unassembled WGS sequence"/>
</dbReference>
<dbReference type="RefSeq" id="WP_009542804.1">
    <property type="nucleotide sequence ID" value="NZ_ANHY01000031.1"/>
</dbReference>
<evidence type="ECO:0000256" key="1">
    <source>
        <dbReference type="SAM" id="SignalP"/>
    </source>
</evidence>
<dbReference type="PANTHER" id="PTHR41247:SF1">
    <property type="entry name" value="HTH-TYPE TRANSCRIPTIONAL REPRESSOR YCNK"/>
    <property type="match status" value="1"/>
</dbReference>
<feature type="signal peptide" evidence="1">
    <location>
        <begin position="1"/>
        <end position="21"/>
    </location>
</feature>
<dbReference type="Gene3D" id="3.30.70.2060">
    <property type="match status" value="1"/>
</dbReference>
<comment type="caution">
    <text evidence="2">The sequence shown here is derived from an EMBL/GenBank/DDBJ whole genome shotgun (WGS) entry which is preliminary data.</text>
</comment>
<keyword evidence="3" id="KW-1185">Reference proteome</keyword>